<dbReference type="Gene3D" id="3.10.580.10">
    <property type="entry name" value="CBS-domain"/>
    <property type="match status" value="1"/>
</dbReference>
<dbReference type="InterPro" id="IPR046342">
    <property type="entry name" value="CBS_dom_sf"/>
</dbReference>
<dbReference type="InterPro" id="IPR000644">
    <property type="entry name" value="CBS_dom"/>
</dbReference>
<evidence type="ECO:0000256" key="1">
    <source>
        <dbReference type="ARBA" id="ARBA00004141"/>
    </source>
</evidence>
<feature type="domain" description="CNNM transmembrane" evidence="11">
    <location>
        <begin position="1"/>
        <end position="177"/>
    </location>
</feature>
<dbReference type="InterPro" id="IPR002550">
    <property type="entry name" value="CNNM"/>
</dbReference>
<dbReference type="AlphaFoldDB" id="W0RN66"/>
<evidence type="ECO:0000259" key="11">
    <source>
        <dbReference type="PROSITE" id="PS51846"/>
    </source>
</evidence>
<evidence type="ECO:0000256" key="8">
    <source>
        <dbReference type="PROSITE-ProRule" id="PRU01193"/>
    </source>
</evidence>
<keyword evidence="6 8" id="KW-0472">Membrane</keyword>
<dbReference type="GO" id="GO:0005886">
    <property type="term" value="C:plasma membrane"/>
    <property type="evidence" value="ECO:0007669"/>
    <property type="project" value="TreeGrafter"/>
</dbReference>
<name>W0RN66_9BACT</name>
<dbReference type="Proteomes" id="UP000019151">
    <property type="component" value="Chromosome"/>
</dbReference>
<sequence>MRLSFIALLTSLVVGTLTAAAIAVRSVSRIWLRHWVERRLSGATLAELYLDRPQRLLVSAGTGIALAVFLAGAAVGAGERTTLQVVWRAIVLALVILAVGQLLPRAIGRRWPAALVPLLVPLLRVVDVVVTPLRWVGGLLARPFCERRPQPLAEVARSDIEELLREGAREGVGESQEIAIITGVVQFGEKRARDVMTPRDEMFAVDVQEPPDMIAHRIAGSKYSRVPVIDGSLDCVVGMVHAFDVLKSGGDEWPPVRPVATATLDTPCNELLFSMLRTRRHIAVVRDPAAPVGAEASTQGIVTLEDLLEELVGDIRDEHDEPDTAPRASTT</sequence>
<dbReference type="InParanoid" id="W0RN66"/>
<dbReference type="PROSITE" id="PS51846">
    <property type="entry name" value="CNNM"/>
    <property type="match status" value="1"/>
</dbReference>
<feature type="domain" description="CBS" evidence="10">
    <location>
        <begin position="196"/>
        <end position="256"/>
    </location>
</feature>
<dbReference type="PANTHER" id="PTHR22777:SF17">
    <property type="entry name" value="UPF0053 PROTEIN SLL0260"/>
    <property type="match status" value="1"/>
</dbReference>
<keyword evidence="13" id="KW-1185">Reference proteome</keyword>
<evidence type="ECO:0000256" key="7">
    <source>
        <dbReference type="PROSITE-ProRule" id="PRU00703"/>
    </source>
</evidence>
<accession>W0RN66</accession>
<dbReference type="OrthoDB" id="9786738at2"/>
<dbReference type="KEGG" id="gba:J421_3351"/>
<comment type="subcellular location">
    <subcellularLocation>
        <location evidence="1">Membrane</location>
        <topology evidence="1">Multi-pass membrane protein</topology>
    </subcellularLocation>
</comment>
<evidence type="ECO:0000256" key="4">
    <source>
        <dbReference type="ARBA" id="ARBA00022989"/>
    </source>
</evidence>
<dbReference type="Pfam" id="PF01595">
    <property type="entry name" value="CNNM"/>
    <property type="match status" value="1"/>
</dbReference>
<keyword evidence="4 8" id="KW-1133">Transmembrane helix</keyword>
<dbReference type="EMBL" id="CP007128">
    <property type="protein sequence ID" value="AHG90888.1"/>
    <property type="molecule type" value="Genomic_DNA"/>
</dbReference>
<dbReference type="PANTHER" id="PTHR22777">
    <property type="entry name" value="HEMOLYSIN-RELATED"/>
    <property type="match status" value="1"/>
</dbReference>
<keyword evidence="2 8" id="KW-0812">Transmembrane</keyword>
<dbReference type="PROSITE" id="PS51371">
    <property type="entry name" value="CBS"/>
    <property type="match status" value="1"/>
</dbReference>
<protein>
    <recommendedName>
        <fullName evidence="14">CBS domain containing protein</fullName>
    </recommendedName>
</protein>
<dbReference type="InterPro" id="IPR044751">
    <property type="entry name" value="Ion_transp-like_CBS"/>
</dbReference>
<evidence type="ECO:0000256" key="3">
    <source>
        <dbReference type="ARBA" id="ARBA00022737"/>
    </source>
</evidence>
<dbReference type="RefSeq" id="WP_025412354.1">
    <property type="nucleotide sequence ID" value="NZ_CP007128.1"/>
</dbReference>
<evidence type="ECO:0000256" key="2">
    <source>
        <dbReference type="ARBA" id="ARBA00022692"/>
    </source>
</evidence>
<reference evidence="12 13" key="1">
    <citation type="journal article" date="2014" name="Genome Announc.">
        <title>Genome Sequence and Methylome of Soil Bacterium Gemmatirosa kalamazoonensis KBS708T, a Member of the Rarely Cultivated Gemmatimonadetes Phylum.</title>
        <authorList>
            <person name="Debruyn J.M."/>
            <person name="Radosevich M."/>
            <person name="Wommack K.E."/>
            <person name="Polson S.W."/>
            <person name="Hauser L.J."/>
            <person name="Fawaz M.N."/>
            <person name="Korlach J."/>
            <person name="Tsai Y.C."/>
        </authorList>
    </citation>
    <scope>NUCLEOTIDE SEQUENCE [LARGE SCALE GENOMIC DNA]</scope>
    <source>
        <strain evidence="12 13">KBS708</strain>
    </source>
</reference>
<feature type="transmembrane region" description="Helical" evidence="9">
    <location>
        <begin position="56"/>
        <end position="78"/>
    </location>
</feature>
<keyword evidence="3" id="KW-0677">Repeat</keyword>
<evidence type="ECO:0000256" key="6">
    <source>
        <dbReference type="ARBA" id="ARBA00023136"/>
    </source>
</evidence>
<keyword evidence="5 7" id="KW-0129">CBS domain</keyword>
<evidence type="ECO:0000313" key="13">
    <source>
        <dbReference type="Proteomes" id="UP000019151"/>
    </source>
</evidence>
<dbReference type="eggNOG" id="COG1253">
    <property type="taxonomic scope" value="Bacteria"/>
</dbReference>
<evidence type="ECO:0000313" key="12">
    <source>
        <dbReference type="EMBL" id="AHG90888.1"/>
    </source>
</evidence>
<feature type="transmembrane region" description="Helical" evidence="9">
    <location>
        <begin position="85"/>
        <end position="103"/>
    </location>
</feature>
<dbReference type="STRING" id="861299.J421_3351"/>
<dbReference type="SUPFAM" id="SSF54631">
    <property type="entry name" value="CBS-domain pair"/>
    <property type="match status" value="1"/>
</dbReference>
<evidence type="ECO:0000259" key="10">
    <source>
        <dbReference type="PROSITE" id="PS51371"/>
    </source>
</evidence>
<dbReference type="HOGENOM" id="CLU_870843_0_0_0"/>
<proteinExistence type="predicted"/>
<gene>
    <name evidence="12" type="ORF">J421_3351</name>
</gene>
<evidence type="ECO:0000256" key="9">
    <source>
        <dbReference type="SAM" id="Phobius"/>
    </source>
</evidence>
<dbReference type="Pfam" id="PF00571">
    <property type="entry name" value="CBS"/>
    <property type="match status" value="2"/>
</dbReference>
<evidence type="ECO:0000256" key="5">
    <source>
        <dbReference type="ARBA" id="ARBA00023122"/>
    </source>
</evidence>
<dbReference type="CDD" id="cd04590">
    <property type="entry name" value="CBS_pair_CorC_HlyC_assoc"/>
    <property type="match status" value="1"/>
</dbReference>
<evidence type="ECO:0008006" key="14">
    <source>
        <dbReference type="Google" id="ProtNLM"/>
    </source>
</evidence>
<organism evidence="12 13">
    <name type="scientific">Gemmatirosa kalamazoonensis</name>
    <dbReference type="NCBI Taxonomy" id="861299"/>
    <lineage>
        <taxon>Bacteria</taxon>
        <taxon>Pseudomonadati</taxon>
        <taxon>Gemmatimonadota</taxon>
        <taxon>Gemmatimonadia</taxon>
        <taxon>Gemmatimonadales</taxon>
        <taxon>Gemmatimonadaceae</taxon>
        <taxon>Gemmatirosa</taxon>
    </lineage>
</organism>